<dbReference type="AlphaFoldDB" id="A7SLD7"/>
<evidence type="ECO:0000313" key="2">
    <source>
        <dbReference type="Proteomes" id="UP000001593"/>
    </source>
</evidence>
<keyword evidence="2" id="KW-1185">Reference proteome</keyword>
<evidence type="ECO:0000313" key="1">
    <source>
        <dbReference type="EMBL" id="EDO35501.1"/>
    </source>
</evidence>
<dbReference type="SUPFAM" id="SSF48403">
    <property type="entry name" value="Ankyrin repeat"/>
    <property type="match status" value="1"/>
</dbReference>
<dbReference type="Proteomes" id="UP000001593">
    <property type="component" value="Unassembled WGS sequence"/>
</dbReference>
<sequence length="293" mass="31621">MSDIYSWGDPWEGYDGKRWNLLPEFLDLMIAECGGYDNMVFESVVEAAGRGGAAEVEEYFGGLGAVPCGLRGEELEEVMAAAAGSGSVEVMDVCYRYGARNVGEALKAAAGCGSVEAVKRCLGWGADNLGEALSKALYGGNSEVVRMLRSQGARLLGPYLPMDGVYLIDEDEESAWMGYLESVMSRVAGRGWIVTDRKSALTTGEKRGAENVTAVAFVSTDEQDMSVKTARGKGCVNTANRDPFVSYAEGLKYANTIDKSIIAERVTEINIDPLSFVTRLTLQNTYIPNHPNN</sequence>
<name>A7SLD7_NEMVE</name>
<protein>
    <submittedName>
        <fullName evidence="1">Uncharacterized protein</fullName>
    </submittedName>
</protein>
<reference evidence="1 2" key="1">
    <citation type="journal article" date="2007" name="Science">
        <title>Sea anemone genome reveals ancestral eumetazoan gene repertoire and genomic organization.</title>
        <authorList>
            <person name="Putnam N.H."/>
            <person name="Srivastava M."/>
            <person name="Hellsten U."/>
            <person name="Dirks B."/>
            <person name="Chapman J."/>
            <person name="Salamov A."/>
            <person name="Terry A."/>
            <person name="Shapiro H."/>
            <person name="Lindquist E."/>
            <person name="Kapitonov V.V."/>
            <person name="Jurka J."/>
            <person name="Genikhovich G."/>
            <person name="Grigoriev I.V."/>
            <person name="Lucas S.M."/>
            <person name="Steele R.E."/>
            <person name="Finnerty J.R."/>
            <person name="Technau U."/>
            <person name="Martindale M.Q."/>
            <person name="Rokhsar D.S."/>
        </authorList>
    </citation>
    <scope>NUCLEOTIDE SEQUENCE [LARGE SCALE GENOMIC DNA]</scope>
    <source>
        <strain evidence="2">CH2 X CH6</strain>
    </source>
</reference>
<proteinExistence type="predicted"/>
<dbReference type="HOGENOM" id="CLU_950923_0_0_1"/>
<organism evidence="1 2">
    <name type="scientific">Nematostella vectensis</name>
    <name type="common">Starlet sea anemone</name>
    <dbReference type="NCBI Taxonomy" id="45351"/>
    <lineage>
        <taxon>Eukaryota</taxon>
        <taxon>Metazoa</taxon>
        <taxon>Cnidaria</taxon>
        <taxon>Anthozoa</taxon>
        <taxon>Hexacorallia</taxon>
        <taxon>Actiniaria</taxon>
        <taxon>Edwardsiidae</taxon>
        <taxon>Nematostella</taxon>
    </lineage>
</organism>
<accession>A7SLD7</accession>
<dbReference type="InParanoid" id="A7SLD7"/>
<dbReference type="InterPro" id="IPR036770">
    <property type="entry name" value="Ankyrin_rpt-contain_sf"/>
</dbReference>
<dbReference type="EMBL" id="DS469697">
    <property type="protein sequence ID" value="EDO35501.1"/>
    <property type="molecule type" value="Genomic_DNA"/>
</dbReference>
<dbReference type="Gene3D" id="1.25.40.20">
    <property type="entry name" value="Ankyrin repeat-containing domain"/>
    <property type="match status" value="1"/>
</dbReference>
<gene>
    <name evidence="1" type="ORF">NEMVEDRAFT_v1g214076</name>
</gene>